<organism evidence="15 16">
    <name type="scientific">Thermanaerothrix solaris</name>
    <dbReference type="NCBI Taxonomy" id="3058434"/>
    <lineage>
        <taxon>Bacteria</taxon>
        <taxon>Bacillati</taxon>
        <taxon>Chloroflexota</taxon>
        <taxon>Anaerolineae</taxon>
        <taxon>Anaerolineales</taxon>
        <taxon>Anaerolineaceae</taxon>
        <taxon>Thermanaerothrix</taxon>
    </lineage>
</organism>
<feature type="coiled-coil region" evidence="13">
    <location>
        <begin position="164"/>
        <end position="419"/>
    </location>
</feature>
<feature type="coiled-coil region" evidence="13">
    <location>
        <begin position="557"/>
        <end position="684"/>
    </location>
</feature>
<feature type="domain" description="Zinc-hook" evidence="14">
    <location>
        <begin position="378"/>
        <end position="476"/>
    </location>
</feature>
<comment type="similarity">
    <text evidence="1">Belongs to the SMC family. SbcC subfamily.</text>
</comment>
<evidence type="ECO:0000256" key="3">
    <source>
        <dbReference type="ARBA" id="ARBA00013368"/>
    </source>
</evidence>
<keyword evidence="7" id="KW-0378">Hydrolase</keyword>
<dbReference type="RefSeq" id="WP_315624725.1">
    <property type="nucleotide sequence ID" value="NZ_JAUHMF010000001.1"/>
</dbReference>
<protein>
    <recommendedName>
        <fullName evidence="3">Nuclease SbcCD subunit C</fullName>
    </recommendedName>
</protein>
<comment type="caution">
    <text evidence="15">The sequence shown here is derived from an EMBL/GenBank/DDBJ whole genome shotgun (WGS) entry which is preliminary data.</text>
</comment>
<keyword evidence="9" id="KW-0067">ATP-binding</keyword>
<evidence type="ECO:0000313" key="15">
    <source>
        <dbReference type="EMBL" id="MDT8898078.1"/>
    </source>
</evidence>
<evidence type="ECO:0000256" key="8">
    <source>
        <dbReference type="ARBA" id="ARBA00022833"/>
    </source>
</evidence>
<keyword evidence="6" id="KW-0227">DNA damage</keyword>
<keyword evidence="11" id="KW-0234">DNA repair</keyword>
<feature type="coiled-coil region" evidence="13">
    <location>
        <begin position="454"/>
        <end position="512"/>
    </location>
</feature>
<dbReference type="InterPro" id="IPR027417">
    <property type="entry name" value="P-loop_NTPase"/>
</dbReference>
<feature type="binding site" evidence="12">
    <location>
        <position position="427"/>
    </location>
    <ligand>
        <name>Zn(2+)</name>
        <dbReference type="ChEBI" id="CHEBI:29105"/>
    </ligand>
</feature>
<gene>
    <name evidence="15" type="ORF">QYE77_07325</name>
</gene>
<evidence type="ECO:0000256" key="6">
    <source>
        <dbReference type="ARBA" id="ARBA00022763"/>
    </source>
</evidence>
<dbReference type="Pfam" id="PF13476">
    <property type="entry name" value="AAA_23"/>
    <property type="match status" value="1"/>
</dbReference>
<evidence type="ECO:0000259" key="14">
    <source>
        <dbReference type="PROSITE" id="PS51131"/>
    </source>
</evidence>
<dbReference type="SUPFAM" id="SSF75712">
    <property type="entry name" value="Rad50 coiled-coil Zn hook"/>
    <property type="match status" value="1"/>
</dbReference>
<dbReference type="SUPFAM" id="SSF52540">
    <property type="entry name" value="P-loop containing nucleoside triphosphate hydrolases"/>
    <property type="match status" value="1"/>
</dbReference>
<evidence type="ECO:0000256" key="12">
    <source>
        <dbReference type="PROSITE-ProRule" id="PRU00471"/>
    </source>
</evidence>
<dbReference type="Pfam" id="PF04423">
    <property type="entry name" value="Rad50_zn_hook"/>
    <property type="match status" value="1"/>
</dbReference>
<feature type="binding site" evidence="12">
    <location>
        <position position="424"/>
    </location>
    <ligand>
        <name>Zn(2+)</name>
        <dbReference type="ChEBI" id="CHEBI:29105"/>
    </ligand>
</feature>
<dbReference type="PANTHER" id="PTHR32114">
    <property type="entry name" value="ABC TRANSPORTER ABCH.3"/>
    <property type="match status" value="1"/>
</dbReference>
<evidence type="ECO:0000256" key="13">
    <source>
        <dbReference type="SAM" id="Coils"/>
    </source>
</evidence>
<name>A0ABU3NMK4_9CHLR</name>
<dbReference type="Gene3D" id="1.10.287.510">
    <property type="entry name" value="Helix hairpin bin"/>
    <property type="match status" value="1"/>
</dbReference>
<keyword evidence="16" id="KW-1185">Reference proteome</keyword>
<evidence type="ECO:0000256" key="5">
    <source>
        <dbReference type="ARBA" id="ARBA00022741"/>
    </source>
</evidence>
<dbReference type="InterPro" id="IPR038729">
    <property type="entry name" value="Rad50/SbcC_AAA"/>
</dbReference>
<evidence type="ECO:0000256" key="4">
    <source>
        <dbReference type="ARBA" id="ARBA00022723"/>
    </source>
</evidence>
<evidence type="ECO:0000256" key="1">
    <source>
        <dbReference type="ARBA" id="ARBA00006930"/>
    </source>
</evidence>
<reference evidence="15 16" key="1">
    <citation type="submission" date="2023-07" db="EMBL/GenBank/DDBJ databases">
        <title>Novel species of Thermanaerothrix with wide hydrolytic capabilities.</title>
        <authorList>
            <person name="Zayulina K.S."/>
            <person name="Podosokorskaya O.A."/>
            <person name="Elcheninov A.G."/>
        </authorList>
    </citation>
    <scope>NUCLEOTIDE SEQUENCE [LARGE SCALE GENOMIC DNA]</scope>
    <source>
        <strain evidence="15 16">4228-RoL</strain>
    </source>
</reference>
<dbReference type="Gene3D" id="3.40.50.300">
    <property type="entry name" value="P-loop containing nucleotide triphosphate hydrolases"/>
    <property type="match status" value="2"/>
</dbReference>
<evidence type="ECO:0000256" key="10">
    <source>
        <dbReference type="ARBA" id="ARBA00023054"/>
    </source>
</evidence>
<evidence type="ECO:0000256" key="9">
    <source>
        <dbReference type="ARBA" id="ARBA00022840"/>
    </source>
</evidence>
<keyword evidence="8 12" id="KW-0862">Zinc</keyword>
<evidence type="ECO:0000256" key="2">
    <source>
        <dbReference type="ARBA" id="ARBA00011322"/>
    </source>
</evidence>
<keyword evidence="4 12" id="KW-0479">Metal-binding</keyword>
<dbReference type="PROSITE" id="PS51131">
    <property type="entry name" value="ZN_HOOK"/>
    <property type="match status" value="1"/>
</dbReference>
<evidence type="ECO:0000313" key="16">
    <source>
        <dbReference type="Proteomes" id="UP001254165"/>
    </source>
</evidence>
<dbReference type="InterPro" id="IPR013134">
    <property type="entry name" value="Zn_hook_RAD50"/>
</dbReference>
<keyword evidence="10 13" id="KW-0175">Coiled coil</keyword>
<accession>A0ABU3NMK4</accession>
<dbReference type="Pfam" id="PF13558">
    <property type="entry name" value="SbcC_Walker_B"/>
    <property type="match status" value="1"/>
</dbReference>
<proteinExistence type="inferred from homology"/>
<dbReference type="Proteomes" id="UP001254165">
    <property type="component" value="Unassembled WGS sequence"/>
</dbReference>
<dbReference type="EMBL" id="JAUHMF010000001">
    <property type="protein sequence ID" value="MDT8898078.1"/>
    <property type="molecule type" value="Genomic_DNA"/>
</dbReference>
<evidence type="ECO:0000256" key="7">
    <source>
        <dbReference type="ARBA" id="ARBA00022801"/>
    </source>
</evidence>
<sequence length="852" mass="97524">MIPVRLRLEGFLSYRQPQEVDFTAFDLACISGHNGAGKSSLLDALTWALFGKARAEYDAVINDQSDRAEVVLDFEYEEHLYRVQRARVRGKTTLLEFFVRGSDGTWKPLTESKLKDTEARIQHLLRMDYEAFINASFFLQGKADQFTIKNPSERKQILMSILGLEVWETYKETAKNQRKMAEQEQALIDGQIQEIERELAEENERNATLAALEAQLAQAEALRRAREDVLASAQKVAAALAEQRRLVETLQAQWQKAQQALESHLATLAERRAQHAAAQNLLAQATEIEAAYAEWQAARRDLETWETLAARFHDLEAQRQALRQEIAVEQTRLESEYHTLQQQEREIHLLQAALPTWEANRAQRRQQLEALEARLATRETLQRQKEACAQEKTELETENKLLTVQMNEIKARIENLQVVSGAICPLCGQPLPPAERQRLIQELQQEGKALGDRFRANKSRIQALSDEMRALEIQIRELEDVERRVKNLTTQVAQEEERLDLARRQIQDWQTSTAPRLAEIAALLQEGRFALTARAALTALDAQCRELGYDPQGHEAARLREQTLRASEEALRNLEKARAEVASLEREIAHLEEQREEREREVAALEAQYHDAAARYQRDAAELPDLEALEREVRDLKLRENQLRDEVGAARQKVQVLPQLKKRRAELTAKRDETQRLITRLKTLEKAFSKDGVPALLIEQALPEIETQANQLLDRLSNGMMSVAFETRREYKSKEGEKETLDIIIRDGAGIRPYEMFSGGEAFRINFAIRLALARVLALRAGARLQTLVIDEGFGSQDQEGRQRLIEALSLVRQDFAKILVITHLDELKDQFPARLEIEKTPQGSQIRLWTA</sequence>
<comment type="subunit">
    <text evidence="2">Heterodimer of SbcC and SbcD.</text>
</comment>
<dbReference type="PANTHER" id="PTHR32114:SF2">
    <property type="entry name" value="ABC TRANSPORTER ABCH.3"/>
    <property type="match status" value="1"/>
</dbReference>
<evidence type="ECO:0000256" key="11">
    <source>
        <dbReference type="ARBA" id="ARBA00023204"/>
    </source>
</evidence>
<keyword evidence="5" id="KW-0547">Nucleotide-binding</keyword>